<reference evidence="1" key="1">
    <citation type="journal article" date="2021" name="Int. J. Syst. Evol. Microbiol.">
        <title>Bradyrhizobium septentrionale sp. nov. (sv. septentrionale) and Bradyrhizobium quebecense sp. nov. (sv. septentrionale) associated with legumes native to Canada possess rearranged symbiosis genes and numerous insertion sequences.</title>
        <authorList>
            <person name="Bromfield E.S.P."/>
            <person name="Cloutier S."/>
        </authorList>
    </citation>
    <scope>NUCLEOTIDE SEQUENCE</scope>
    <source>
        <strain evidence="1">5S5</strain>
    </source>
</reference>
<name>A0ABZ2P481_9BRAD</name>
<proteinExistence type="predicted"/>
<dbReference type="Proteomes" id="UP001432046">
    <property type="component" value="Chromosome"/>
</dbReference>
<accession>A0ABZ2P481</accession>
<dbReference type="RefSeq" id="WP_338692223.1">
    <property type="nucleotide sequence ID" value="NZ_CP147708.1"/>
</dbReference>
<organism evidence="1 2">
    <name type="scientific">Bradyrhizobium septentrionale</name>
    <dbReference type="NCBI Taxonomy" id="1404411"/>
    <lineage>
        <taxon>Bacteria</taxon>
        <taxon>Pseudomonadati</taxon>
        <taxon>Pseudomonadota</taxon>
        <taxon>Alphaproteobacteria</taxon>
        <taxon>Hyphomicrobiales</taxon>
        <taxon>Nitrobacteraceae</taxon>
        <taxon>Bradyrhizobium</taxon>
    </lineage>
</organism>
<evidence type="ECO:0000313" key="2">
    <source>
        <dbReference type="Proteomes" id="UP001432046"/>
    </source>
</evidence>
<gene>
    <name evidence="1" type="ORF">WDK88_05920</name>
</gene>
<reference evidence="1" key="2">
    <citation type="submission" date="2024-03" db="EMBL/GenBank/DDBJ databases">
        <authorList>
            <person name="Bromfield E.S.P."/>
            <person name="Cloutier S."/>
        </authorList>
    </citation>
    <scope>NUCLEOTIDE SEQUENCE</scope>
    <source>
        <strain evidence="1">5S5</strain>
    </source>
</reference>
<keyword evidence="2" id="KW-1185">Reference proteome</keyword>
<protein>
    <submittedName>
        <fullName evidence="1">Uncharacterized protein</fullName>
    </submittedName>
</protein>
<evidence type="ECO:0000313" key="1">
    <source>
        <dbReference type="EMBL" id="WXC81171.1"/>
    </source>
</evidence>
<dbReference type="EMBL" id="CP147711">
    <property type="protein sequence ID" value="WXC81171.1"/>
    <property type="molecule type" value="Genomic_DNA"/>
</dbReference>
<sequence length="141" mass="16038">MTKMNHARPILMLIDDFKRRRTDTGLLRVQQQEFGAPFTLGDLPKKLDFGALNAELMELRQDLHQVACSVLAHVEKYGDVRLIDRLIAAVPAIMDTHPLMDWFTVFGPVEFVDGKVKYKARRQSAIEVATALPFWTIAAEE</sequence>